<dbReference type="Proteomes" id="UP001595699">
    <property type="component" value="Unassembled WGS sequence"/>
</dbReference>
<keyword evidence="2" id="KW-0813">Transport</keyword>
<name>A0ABV7Y6Q6_9ACTN</name>
<feature type="transmembrane region" description="Helical" evidence="7">
    <location>
        <begin position="360"/>
        <end position="381"/>
    </location>
</feature>
<evidence type="ECO:0000259" key="8">
    <source>
        <dbReference type="PROSITE" id="PS50850"/>
    </source>
</evidence>
<keyword evidence="3" id="KW-1003">Cell membrane</keyword>
<dbReference type="InterPro" id="IPR036259">
    <property type="entry name" value="MFS_trans_sf"/>
</dbReference>
<feature type="transmembrane region" description="Helical" evidence="7">
    <location>
        <begin position="228"/>
        <end position="252"/>
    </location>
</feature>
<protein>
    <submittedName>
        <fullName evidence="9">MFS transporter</fullName>
    </submittedName>
</protein>
<proteinExistence type="predicted"/>
<evidence type="ECO:0000256" key="6">
    <source>
        <dbReference type="ARBA" id="ARBA00023136"/>
    </source>
</evidence>
<feature type="transmembrane region" description="Helical" evidence="7">
    <location>
        <begin position="387"/>
        <end position="405"/>
    </location>
</feature>
<keyword evidence="5 7" id="KW-1133">Transmembrane helix</keyword>
<dbReference type="SUPFAM" id="SSF103473">
    <property type="entry name" value="MFS general substrate transporter"/>
    <property type="match status" value="1"/>
</dbReference>
<dbReference type="EMBL" id="JBHRZH010000005">
    <property type="protein sequence ID" value="MFC3760512.1"/>
    <property type="molecule type" value="Genomic_DNA"/>
</dbReference>
<dbReference type="InterPro" id="IPR020846">
    <property type="entry name" value="MFS_dom"/>
</dbReference>
<dbReference type="CDD" id="cd06173">
    <property type="entry name" value="MFS_MefA_like"/>
    <property type="match status" value="1"/>
</dbReference>
<evidence type="ECO:0000256" key="7">
    <source>
        <dbReference type="SAM" id="Phobius"/>
    </source>
</evidence>
<dbReference type="RefSeq" id="WP_205122445.1">
    <property type="nucleotide sequence ID" value="NZ_JAFBCM010000001.1"/>
</dbReference>
<feature type="transmembrane region" description="Helical" evidence="7">
    <location>
        <begin position="317"/>
        <end position="339"/>
    </location>
</feature>
<feature type="transmembrane region" description="Helical" evidence="7">
    <location>
        <begin position="179"/>
        <end position="196"/>
    </location>
</feature>
<evidence type="ECO:0000313" key="9">
    <source>
        <dbReference type="EMBL" id="MFC3760512.1"/>
    </source>
</evidence>
<dbReference type="Gene3D" id="1.20.1250.20">
    <property type="entry name" value="MFS general substrate transporter like domains"/>
    <property type="match status" value="1"/>
</dbReference>
<keyword evidence="4 7" id="KW-0812">Transmembrane</keyword>
<feature type="transmembrane region" description="Helical" evidence="7">
    <location>
        <begin position="20"/>
        <end position="43"/>
    </location>
</feature>
<comment type="caution">
    <text evidence="9">The sequence shown here is derived from an EMBL/GenBank/DDBJ whole genome shotgun (WGS) entry which is preliminary data.</text>
</comment>
<evidence type="ECO:0000256" key="5">
    <source>
        <dbReference type="ARBA" id="ARBA00022989"/>
    </source>
</evidence>
<dbReference type="PANTHER" id="PTHR23513">
    <property type="entry name" value="INTEGRAL MEMBRANE EFFLUX PROTEIN-RELATED"/>
    <property type="match status" value="1"/>
</dbReference>
<evidence type="ECO:0000313" key="10">
    <source>
        <dbReference type="Proteomes" id="UP001595699"/>
    </source>
</evidence>
<evidence type="ECO:0000256" key="3">
    <source>
        <dbReference type="ARBA" id="ARBA00022475"/>
    </source>
</evidence>
<gene>
    <name evidence="9" type="ORF">ACFOUW_06660</name>
</gene>
<dbReference type="InterPro" id="IPR010290">
    <property type="entry name" value="TM_effector"/>
</dbReference>
<dbReference type="PANTHER" id="PTHR23513:SF6">
    <property type="entry name" value="MAJOR FACILITATOR SUPERFAMILY ASSOCIATED DOMAIN-CONTAINING PROTEIN"/>
    <property type="match status" value="1"/>
</dbReference>
<keyword evidence="10" id="KW-1185">Reference proteome</keyword>
<feature type="transmembrane region" description="Helical" evidence="7">
    <location>
        <begin position="55"/>
        <end position="77"/>
    </location>
</feature>
<evidence type="ECO:0000256" key="1">
    <source>
        <dbReference type="ARBA" id="ARBA00004651"/>
    </source>
</evidence>
<dbReference type="PROSITE" id="PS50850">
    <property type="entry name" value="MFS"/>
    <property type="match status" value="1"/>
</dbReference>
<evidence type="ECO:0000256" key="2">
    <source>
        <dbReference type="ARBA" id="ARBA00022448"/>
    </source>
</evidence>
<evidence type="ECO:0000256" key="4">
    <source>
        <dbReference type="ARBA" id="ARBA00022692"/>
    </source>
</evidence>
<accession>A0ABV7Y6Q6</accession>
<reference evidence="10" key="1">
    <citation type="journal article" date="2019" name="Int. J. Syst. Evol. Microbiol.">
        <title>The Global Catalogue of Microorganisms (GCM) 10K type strain sequencing project: providing services to taxonomists for standard genome sequencing and annotation.</title>
        <authorList>
            <consortium name="The Broad Institute Genomics Platform"/>
            <consortium name="The Broad Institute Genome Sequencing Center for Infectious Disease"/>
            <person name="Wu L."/>
            <person name="Ma J."/>
        </authorList>
    </citation>
    <scope>NUCLEOTIDE SEQUENCE [LARGE SCALE GENOMIC DNA]</scope>
    <source>
        <strain evidence="10">CGMCC 4.7241</strain>
    </source>
</reference>
<feature type="transmembrane region" description="Helical" evidence="7">
    <location>
        <begin position="291"/>
        <end position="311"/>
    </location>
</feature>
<dbReference type="Pfam" id="PF05977">
    <property type="entry name" value="MFS_3"/>
    <property type="match status" value="1"/>
</dbReference>
<feature type="transmembrane region" description="Helical" evidence="7">
    <location>
        <begin position="150"/>
        <end position="173"/>
    </location>
</feature>
<sequence>MGASISRSGLGRSLNKNFKWYWTGESISLLGTEISLTTIPLIVAVTLHASATEVGLMRALVFVPFMVVPIFAGVIVDRYRRRPIMIGGNVVRAAVLAVVPVAAWLGFLDLPLLYVVAVIVGTAAVFVDVAGLAFFPSLVDKRELARANSWLGTSSSTAVTAGPGITGFLVGIIGAPATLLANVGALVVSVLTLLKVRHREERPGNTDEGPSPWRELLGGFGVVAKSRVVMVLALVGGTYNLCLEMIEVGLLLYATQTLRWPLPVYGLVLAAMGVGSILGSMVAARVSDRIGLGPLFAIGGVASGLAAFLIPLAPNGLLGQALAAVGLAGVGAAIVASSIAGQTIRQAVTPNELLGRMSALVRMILFAGMPLGALAGGIVGAAASPRIALIVGAVVLLLAGLAALATTVRTFVRVPVAVD</sequence>
<keyword evidence="6 7" id="KW-0472">Membrane</keyword>
<feature type="domain" description="Major facilitator superfamily (MFS) profile" evidence="8">
    <location>
        <begin position="1"/>
        <end position="411"/>
    </location>
</feature>
<feature type="transmembrane region" description="Helical" evidence="7">
    <location>
        <begin position="113"/>
        <end position="138"/>
    </location>
</feature>
<feature type="transmembrane region" description="Helical" evidence="7">
    <location>
        <begin position="89"/>
        <end position="107"/>
    </location>
</feature>
<comment type="subcellular location">
    <subcellularLocation>
        <location evidence="1">Cell membrane</location>
        <topology evidence="1">Multi-pass membrane protein</topology>
    </subcellularLocation>
</comment>
<feature type="transmembrane region" description="Helical" evidence="7">
    <location>
        <begin position="264"/>
        <end position="284"/>
    </location>
</feature>
<organism evidence="9 10">
    <name type="scientific">Tenggerimyces flavus</name>
    <dbReference type="NCBI Taxonomy" id="1708749"/>
    <lineage>
        <taxon>Bacteria</taxon>
        <taxon>Bacillati</taxon>
        <taxon>Actinomycetota</taxon>
        <taxon>Actinomycetes</taxon>
        <taxon>Propionibacteriales</taxon>
        <taxon>Nocardioidaceae</taxon>
        <taxon>Tenggerimyces</taxon>
    </lineage>
</organism>